<protein>
    <submittedName>
        <fullName evidence="2">Uncharacterized protein</fullName>
    </submittedName>
</protein>
<feature type="region of interest" description="Disordered" evidence="1">
    <location>
        <begin position="38"/>
        <end position="102"/>
    </location>
</feature>
<feature type="compositionally biased region" description="Low complexity" evidence="1">
    <location>
        <begin position="73"/>
        <end position="88"/>
    </location>
</feature>
<evidence type="ECO:0000313" key="2">
    <source>
        <dbReference type="EMBL" id="KIJ36314.1"/>
    </source>
</evidence>
<feature type="region of interest" description="Disordered" evidence="1">
    <location>
        <begin position="122"/>
        <end position="147"/>
    </location>
</feature>
<dbReference type="EMBL" id="KN837179">
    <property type="protein sequence ID" value="KIJ36314.1"/>
    <property type="molecule type" value="Genomic_DNA"/>
</dbReference>
<evidence type="ECO:0000313" key="3">
    <source>
        <dbReference type="Proteomes" id="UP000054279"/>
    </source>
</evidence>
<gene>
    <name evidence="2" type="ORF">M422DRAFT_782236</name>
</gene>
<dbReference type="AlphaFoldDB" id="A0A0C9UN68"/>
<reference evidence="2 3" key="1">
    <citation type="submission" date="2014-06" db="EMBL/GenBank/DDBJ databases">
        <title>Evolutionary Origins and Diversification of the Mycorrhizal Mutualists.</title>
        <authorList>
            <consortium name="DOE Joint Genome Institute"/>
            <consortium name="Mycorrhizal Genomics Consortium"/>
            <person name="Kohler A."/>
            <person name="Kuo A."/>
            <person name="Nagy L.G."/>
            <person name="Floudas D."/>
            <person name="Copeland A."/>
            <person name="Barry K.W."/>
            <person name="Cichocki N."/>
            <person name="Veneault-Fourrey C."/>
            <person name="LaButti K."/>
            <person name="Lindquist E.A."/>
            <person name="Lipzen A."/>
            <person name="Lundell T."/>
            <person name="Morin E."/>
            <person name="Murat C."/>
            <person name="Riley R."/>
            <person name="Ohm R."/>
            <person name="Sun H."/>
            <person name="Tunlid A."/>
            <person name="Henrissat B."/>
            <person name="Grigoriev I.V."/>
            <person name="Hibbett D.S."/>
            <person name="Martin F."/>
        </authorList>
    </citation>
    <scope>NUCLEOTIDE SEQUENCE [LARGE SCALE GENOMIC DNA]</scope>
    <source>
        <strain evidence="2 3">SS14</strain>
    </source>
</reference>
<accession>A0A0C9UN68</accession>
<dbReference type="HOGENOM" id="CLU_1462204_0_0_1"/>
<name>A0A0C9UN68_SPHS4</name>
<dbReference type="Proteomes" id="UP000054279">
    <property type="component" value="Unassembled WGS sequence"/>
</dbReference>
<feature type="compositionally biased region" description="Basic and acidic residues" evidence="1">
    <location>
        <begin position="41"/>
        <end position="52"/>
    </location>
</feature>
<proteinExistence type="predicted"/>
<keyword evidence="3" id="KW-1185">Reference proteome</keyword>
<organism evidence="2 3">
    <name type="scientific">Sphaerobolus stellatus (strain SS14)</name>
    <dbReference type="NCBI Taxonomy" id="990650"/>
    <lineage>
        <taxon>Eukaryota</taxon>
        <taxon>Fungi</taxon>
        <taxon>Dikarya</taxon>
        <taxon>Basidiomycota</taxon>
        <taxon>Agaricomycotina</taxon>
        <taxon>Agaricomycetes</taxon>
        <taxon>Phallomycetidae</taxon>
        <taxon>Geastrales</taxon>
        <taxon>Sphaerobolaceae</taxon>
        <taxon>Sphaerobolus</taxon>
    </lineage>
</organism>
<dbReference type="OrthoDB" id="3267542at2759"/>
<feature type="compositionally biased region" description="Basic and acidic residues" evidence="1">
    <location>
        <begin position="62"/>
        <end position="72"/>
    </location>
</feature>
<sequence length="185" mass="20219">MACSISNMNMTLPRVRTVLPGESPSSSPILLGRNLFTTNSSKKDDHDSHFAPRLELPLGSPKELDTYVRRESTCSTSSAPSLSYSNSPSPSPPPTRPSSPETFFLVPCAMHLADAVVLIPEPTTPKESREDSDGESLSRPASPVFRPCKPSEARAMLLIGPAISTHARRKAARLHPYRIVRDRRS</sequence>
<evidence type="ECO:0000256" key="1">
    <source>
        <dbReference type="SAM" id="MobiDB-lite"/>
    </source>
</evidence>